<evidence type="ECO:0000313" key="3">
    <source>
        <dbReference type="Proteomes" id="UP000199227"/>
    </source>
</evidence>
<dbReference type="InterPro" id="IPR035923">
    <property type="entry name" value="TT1751-like_sf"/>
</dbReference>
<dbReference type="EMBL" id="FOXB01000016">
    <property type="protein sequence ID" value="SFP35407.1"/>
    <property type="molecule type" value="Genomic_DNA"/>
</dbReference>
<reference evidence="2 3" key="1">
    <citation type="submission" date="2016-10" db="EMBL/GenBank/DDBJ databases">
        <authorList>
            <person name="de Groot N.N."/>
        </authorList>
    </citation>
    <scope>NUCLEOTIDE SEQUENCE [LARGE SCALE GENOMIC DNA]</scope>
    <source>
        <strain evidence="2 3">EP1-55-1</strain>
    </source>
</reference>
<protein>
    <submittedName>
        <fullName evidence="2">Uncharacterized conserved protein, DUF302 family</fullName>
    </submittedName>
</protein>
<dbReference type="OrthoDB" id="5333064at2"/>
<dbReference type="Gene3D" id="3.30.310.70">
    <property type="entry name" value="TT1751-like domain"/>
    <property type="match status" value="2"/>
</dbReference>
<sequence length="309" mass="35358">MKKILKFIIVLLIFTGAYADNKDIILFNVKKSDKITTKSIEDTFIKAGYIVEANRDMNGPFIKQFKDTDFSIYNLMTLYYPEITKDLLVKYEESGVFAPFSIVIYQKKGDDAIYAGVLSSSAQAKILGLSYNNELLQKLEAKNIETLLKALPGAKRVKFNYTPKAITNKLLTRFEVEIDDEDIDIEEFKEEIEMVIEDGLKPIGFVMANFFDSNYFLNENNIKIYDFYDTYSLCKLKVIYTVSKIHPEAGVFAPCTMALYKKKGSNNVKIVYPNVYNWISTLAIDDPESVKVLEKAQVDMVELLQKVND</sequence>
<dbReference type="Proteomes" id="UP000199227">
    <property type="component" value="Unassembled WGS sequence"/>
</dbReference>
<dbReference type="STRING" id="223786.SAMN05216234_11626"/>
<accession>A0A1I5PND9</accession>
<keyword evidence="1" id="KW-0175">Coiled coil</keyword>
<dbReference type="SUPFAM" id="SSF103247">
    <property type="entry name" value="TT1751-like"/>
    <property type="match status" value="2"/>
</dbReference>
<evidence type="ECO:0000256" key="1">
    <source>
        <dbReference type="SAM" id="Coils"/>
    </source>
</evidence>
<evidence type="ECO:0000313" key="2">
    <source>
        <dbReference type="EMBL" id="SFP35407.1"/>
    </source>
</evidence>
<organism evidence="2 3">
    <name type="scientific">Hydrogenimonas thermophila</name>
    <dbReference type="NCBI Taxonomy" id="223786"/>
    <lineage>
        <taxon>Bacteria</taxon>
        <taxon>Pseudomonadati</taxon>
        <taxon>Campylobacterota</taxon>
        <taxon>Epsilonproteobacteria</taxon>
        <taxon>Campylobacterales</taxon>
        <taxon>Hydrogenimonadaceae</taxon>
        <taxon>Hydrogenimonas</taxon>
    </lineage>
</organism>
<name>A0A1I5PND9_9BACT</name>
<proteinExistence type="predicted"/>
<dbReference type="RefSeq" id="WP_092912312.1">
    <property type="nucleotide sequence ID" value="NZ_FOXB01000016.1"/>
</dbReference>
<gene>
    <name evidence="2" type="ORF">SAMN05216234_11626</name>
</gene>
<keyword evidence="3" id="KW-1185">Reference proteome</keyword>
<dbReference type="AlphaFoldDB" id="A0A1I5PND9"/>
<feature type="coiled-coil region" evidence="1">
    <location>
        <begin position="171"/>
        <end position="198"/>
    </location>
</feature>